<accession>A0A3P8FIL6</accession>
<dbReference type="OrthoDB" id="5831843at2759"/>
<gene>
    <name evidence="1" type="ORF">HPBE_LOCUS26781</name>
</gene>
<name>A0A3P8FIL6_HELPZ</name>
<proteinExistence type="predicted"/>
<protein>
    <submittedName>
        <fullName evidence="1">Uncharacterized protein</fullName>
    </submittedName>
</protein>
<sequence length="129" mass="14802">MEELHLSDHVQNVPGQHFWDWENVRQSSNEEAEALLRDVHSTHQALKEQIELYDKNARHSPKELLYDIVADDPDHIYDAVADTVPSTRAYVPTKIVIISTLPWFRTQCSLNGIFMQSGMPDSPKYPSSL</sequence>
<organism evidence="1">
    <name type="scientific">Heligmosomoides polygyrus</name>
    <name type="common">Parasitic roundworm</name>
    <dbReference type="NCBI Taxonomy" id="6339"/>
    <lineage>
        <taxon>Eukaryota</taxon>
        <taxon>Metazoa</taxon>
        <taxon>Ecdysozoa</taxon>
        <taxon>Nematoda</taxon>
        <taxon>Chromadorea</taxon>
        <taxon>Rhabditida</taxon>
        <taxon>Rhabditina</taxon>
        <taxon>Rhabditomorpha</taxon>
        <taxon>Strongyloidea</taxon>
        <taxon>Heligmosomidae</taxon>
        <taxon>Heligmosomoides</taxon>
    </lineage>
</organism>
<reference evidence="1" key="1">
    <citation type="submission" date="2018-11" db="EMBL/GenBank/DDBJ databases">
        <authorList>
            <consortium name="Pathogen Informatics"/>
        </authorList>
    </citation>
    <scope>NUCLEOTIDE SEQUENCE [LARGE SCALE GENOMIC DNA]</scope>
</reference>
<evidence type="ECO:0000313" key="1">
    <source>
        <dbReference type="EMBL" id="VDP59388.1"/>
    </source>
</evidence>
<dbReference type="EMBL" id="UZAH01040873">
    <property type="protein sequence ID" value="VDP59388.1"/>
    <property type="molecule type" value="Genomic_DNA"/>
</dbReference>
<dbReference type="AlphaFoldDB" id="A0A3P8FIL6"/>